<evidence type="ECO:0000259" key="3">
    <source>
        <dbReference type="PROSITE" id="PS50157"/>
    </source>
</evidence>
<evidence type="ECO:0000313" key="5">
    <source>
        <dbReference type="Proteomes" id="UP000054196"/>
    </source>
</evidence>
<feature type="compositionally biased region" description="Polar residues" evidence="2">
    <location>
        <begin position="222"/>
        <end position="234"/>
    </location>
</feature>
<dbReference type="Gene3D" id="3.30.160.60">
    <property type="entry name" value="Classic Zinc Finger"/>
    <property type="match status" value="1"/>
</dbReference>
<name>R7S4B4_PUNST</name>
<dbReference type="AlphaFoldDB" id="R7S4B4"/>
<dbReference type="GeneID" id="18880048"/>
<dbReference type="EMBL" id="JH687553">
    <property type="protein sequence ID" value="EIN04689.1"/>
    <property type="molecule type" value="Genomic_DNA"/>
</dbReference>
<keyword evidence="1" id="KW-0862">Zinc</keyword>
<keyword evidence="5" id="KW-1185">Reference proteome</keyword>
<evidence type="ECO:0000256" key="1">
    <source>
        <dbReference type="PROSITE-ProRule" id="PRU00042"/>
    </source>
</evidence>
<feature type="region of interest" description="Disordered" evidence="2">
    <location>
        <begin position="217"/>
        <end position="237"/>
    </location>
</feature>
<organism evidence="4 5">
    <name type="scientific">Punctularia strigosozonata (strain HHB-11173)</name>
    <name type="common">White-rot fungus</name>
    <dbReference type="NCBI Taxonomy" id="741275"/>
    <lineage>
        <taxon>Eukaryota</taxon>
        <taxon>Fungi</taxon>
        <taxon>Dikarya</taxon>
        <taxon>Basidiomycota</taxon>
        <taxon>Agaricomycotina</taxon>
        <taxon>Agaricomycetes</taxon>
        <taxon>Corticiales</taxon>
        <taxon>Punctulariaceae</taxon>
        <taxon>Punctularia</taxon>
    </lineage>
</organism>
<dbReference type="SMART" id="SM00355">
    <property type="entry name" value="ZnF_C2H2"/>
    <property type="match status" value="2"/>
</dbReference>
<gene>
    <name evidence="4" type="ORF">PUNSTDRAFT_138334</name>
</gene>
<proteinExistence type="predicted"/>
<dbReference type="InterPro" id="IPR013087">
    <property type="entry name" value="Znf_C2H2_type"/>
</dbReference>
<dbReference type="KEGG" id="psq:PUNSTDRAFT_138334"/>
<dbReference type="PROSITE" id="PS50157">
    <property type="entry name" value="ZINC_FINGER_C2H2_2"/>
    <property type="match status" value="1"/>
</dbReference>
<keyword evidence="1" id="KW-0863">Zinc-finger</keyword>
<dbReference type="GO" id="GO:0008270">
    <property type="term" value="F:zinc ion binding"/>
    <property type="evidence" value="ECO:0007669"/>
    <property type="project" value="UniProtKB-KW"/>
</dbReference>
<evidence type="ECO:0000313" key="4">
    <source>
        <dbReference type="EMBL" id="EIN04689.1"/>
    </source>
</evidence>
<sequence>MKRRGQDDGFWSDSAFGFFLLDGTLAHPDGCFSQKKNSRKPVRCPECDTVINRSNDLGRHKKVHNKALHLIKCPVEGCKRAVLQASNLRYHMTADHGWPPILYWCLVPGCDFDGNMPSTYTRRCKKKHKVRPTALYRSIGRRSHPIYDKIQRGEIDEIPWPLPREPSDERLEEVEDCPVKAPRSPSPTVTFDDVEPRPRYLVPTLRPCTWSDEKIRAAAPAQSRNDVPSSTCSPSPRAAEQVVLPPCSSIMDPASWCPPPPRPQASPIPFNAVDCNLAGRRDNVSCFFPWSHSYARQEAPCCGQRQGVSHYRMPTHP</sequence>
<feature type="region of interest" description="Disordered" evidence="2">
    <location>
        <begin position="158"/>
        <end position="194"/>
    </location>
</feature>
<keyword evidence="1" id="KW-0479">Metal-binding</keyword>
<dbReference type="InterPro" id="IPR036236">
    <property type="entry name" value="Znf_C2H2_sf"/>
</dbReference>
<protein>
    <recommendedName>
        <fullName evidence="3">C2H2-type domain-containing protein</fullName>
    </recommendedName>
</protein>
<dbReference type="Proteomes" id="UP000054196">
    <property type="component" value="Unassembled WGS sequence"/>
</dbReference>
<accession>R7S4B4</accession>
<dbReference type="PROSITE" id="PS00028">
    <property type="entry name" value="ZINC_FINGER_C2H2_1"/>
    <property type="match status" value="2"/>
</dbReference>
<feature type="domain" description="C2H2-type" evidence="3">
    <location>
        <begin position="42"/>
        <end position="64"/>
    </location>
</feature>
<dbReference type="HOGENOM" id="CLU_912582_0_0_1"/>
<reference evidence="5" key="1">
    <citation type="journal article" date="2012" name="Science">
        <title>The Paleozoic origin of enzymatic lignin decomposition reconstructed from 31 fungal genomes.</title>
        <authorList>
            <person name="Floudas D."/>
            <person name="Binder M."/>
            <person name="Riley R."/>
            <person name="Barry K."/>
            <person name="Blanchette R.A."/>
            <person name="Henrissat B."/>
            <person name="Martinez A.T."/>
            <person name="Otillar R."/>
            <person name="Spatafora J.W."/>
            <person name="Yadav J.S."/>
            <person name="Aerts A."/>
            <person name="Benoit I."/>
            <person name="Boyd A."/>
            <person name="Carlson A."/>
            <person name="Copeland A."/>
            <person name="Coutinho P.M."/>
            <person name="de Vries R.P."/>
            <person name="Ferreira P."/>
            <person name="Findley K."/>
            <person name="Foster B."/>
            <person name="Gaskell J."/>
            <person name="Glotzer D."/>
            <person name="Gorecki P."/>
            <person name="Heitman J."/>
            <person name="Hesse C."/>
            <person name="Hori C."/>
            <person name="Igarashi K."/>
            <person name="Jurgens J.A."/>
            <person name="Kallen N."/>
            <person name="Kersten P."/>
            <person name="Kohler A."/>
            <person name="Kuees U."/>
            <person name="Kumar T.K.A."/>
            <person name="Kuo A."/>
            <person name="LaButti K."/>
            <person name="Larrondo L.F."/>
            <person name="Lindquist E."/>
            <person name="Ling A."/>
            <person name="Lombard V."/>
            <person name="Lucas S."/>
            <person name="Lundell T."/>
            <person name="Martin R."/>
            <person name="McLaughlin D.J."/>
            <person name="Morgenstern I."/>
            <person name="Morin E."/>
            <person name="Murat C."/>
            <person name="Nagy L.G."/>
            <person name="Nolan M."/>
            <person name="Ohm R.A."/>
            <person name="Patyshakuliyeva A."/>
            <person name="Rokas A."/>
            <person name="Ruiz-Duenas F.J."/>
            <person name="Sabat G."/>
            <person name="Salamov A."/>
            <person name="Samejima M."/>
            <person name="Schmutz J."/>
            <person name="Slot J.C."/>
            <person name="St John F."/>
            <person name="Stenlid J."/>
            <person name="Sun H."/>
            <person name="Sun S."/>
            <person name="Syed K."/>
            <person name="Tsang A."/>
            <person name="Wiebenga A."/>
            <person name="Young D."/>
            <person name="Pisabarro A."/>
            <person name="Eastwood D.C."/>
            <person name="Martin F."/>
            <person name="Cullen D."/>
            <person name="Grigoriev I.V."/>
            <person name="Hibbett D.S."/>
        </authorList>
    </citation>
    <scope>NUCLEOTIDE SEQUENCE [LARGE SCALE GENOMIC DNA]</scope>
    <source>
        <strain evidence="5">HHB-11173 SS5</strain>
    </source>
</reference>
<dbReference type="RefSeq" id="XP_007388082.1">
    <property type="nucleotide sequence ID" value="XM_007388020.1"/>
</dbReference>
<evidence type="ECO:0000256" key="2">
    <source>
        <dbReference type="SAM" id="MobiDB-lite"/>
    </source>
</evidence>
<dbReference type="OrthoDB" id="3069995at2759"/>
<dbReference type="SUPFAM" id="SSF57667">
    <property type="entry name" value="beta-beta-alpha zinc fingers"/>
    <property type="match status" value="1"/>
</dbReference>